<dbReference type="GO" id="GO:0003755">
    <property type="term" value="F:peptidyl-prolyl cis-trans isomerase activity"/>
    <property type="evidence" value="ECO:0007669"/>
    <property type="project" value="UniProtKB-UniRule"/>
</dbReference>
<dbReference type="RefSeq" id="WP_129079213.1">
    <property type="nucleotide sequence ID" value="NZ_QOUX01000046.1"/>
</dbReference>
<protein>
    <recommendedName>
        <fullName evidence="5">Peptidyl-prolyl cis-trans isomerase</fullName>
        <shortName evidence="5">PPIase</shortName>
        <ecNumber evidence="5">5.2.1.8</ecNumber>
    </recommendedName>
</protein>
<evidence type="ECO:0000259" key="6">
    <source>
        <dbReference type="PROSITE" id="PS50072"/>
    </source>
</evidence>
<evidence type="ECO:0000313" key="7">
    <source>
        <dbReference type="EMBL" id="RXI97849.1"/>
    </source>
</evidence>
<dbReference type="EC" id="5.2.1.8" evidence="5"/>
<dbReference type="InterPro" id="IPR029000">
    <property type="entry name" value="Cyclophilin-like_dom_sf"/>
</dbReference>
<dbReference type="Gene3D" id="2.40.100.10">
    <property type="entry name" value="Cyclophilin-like"/>
    <property type="match status" value="1"/>
</dbReference>
<evidence type="ECO:0000256" key="3">
    <source>
        <dbReference type="ARBA" id="ARBA00023110"/>
    </source>
</evidence>
<dbReference type="PROSITE" id="PS50072">
    <property type="entry name" value="CSA_PPIASE_2"/>
    <property type="match status" value="1"/>
</dbReference>
<feature type="chain" id="PRO_5020980089" description="Peptidyl-prolyl cis-trans isomerase" evidence="5">
    <location>
        <begin position="24"/>
        <end position="250"/>
    </location>
</feature>
<dbReference type="OrthoDB" id="9807797at2"/>
<comment type="caution">
    <text evidence="7">The sequence shown here is derived from an EMBL/GenBank/DDBJ whole genome shotgun (WGS) entry which is preliminary data.</text>
</comment>
<dbReference type="InterPro" id="IPR002130">
    <property type="entry name" value="Cyclophilin-type_PPIase_dom"/>
</dbReference>
<comment type="similarity">
    <text evidence="5">Belongs to the cyclophilin-type PPIase family.</text>
</comment>
<feature type="signal peptide" evidence="5">
    <location>
        <begin position="1"/>
        <end position="23"/>
    </location>
</feature>
<keyword evidence="3 5" id="KW-0697">Rotamase</keyword>
<dbReference type="PROSITE" id="PS51257">
    <property type="entry name" value="PROKAR_LIPOPROTEIN"/>
    <property type="match status" value="1"/>
</dbReference>
<evidence type="ECO:0000256" key="5">
    <source>
        <dbReference type="RuleBase" id="RU363019"/>
    </source>
</evidence>
<proteinExistence type="inferred from homology"/>
<dbReference type="Pfam" id="PF00160">
    <property type="entry name" value="Pro_isomerase"/>
    <property type="match status" value="1"/>
</dbReference>
<evidence type="ECO:0000256" key="1">
    <source>
        <dbReference type="ARBA" id="ARBA00000971"/>
    </source>
</evidence>
<keyword evidence="4 5" id="KW-0413">Isomerase</keyword>
<dbReference type="Proteomes" id="UP000290649">
    <property type="component" value="Unassembled WGS sequence"/>
</dbReference>
<dbReference type="AlphaFoldDB" id="A0A4Q0VP12"/>
<evidence type="ECO:0000256" key="4">
    <source>
        <dbReference type="ARBA" id="ARBA00023235"/>
    </source>
</evidence>
<dbReference type="SUPFAM" id="SSF50891">
    <property type="entry name" value="Cyclophilin-like"/>
    <property type="match status" value="1"/>
</dbReference>
<evidence type="ECO:0000313" key="8">
    <source>
        <dbReference type="Proteomes" id="UP000290649"/>
    </source>
</evidence>
<dbReference type="PANTHER" id="PTHR45625:SF4">
    <property type="entry name" value="PEPTIDYLPROLYL ISOMERASE DOMAIN AND WD REPEAT-CONTAINING PROTEIN 1"/>
    <property type="match status" value="1"/>
</dbReference>
<reference evidence="7 8" key="1">
    <citation type="journal article" date="2019" name="Int. J. Syst. Evol. Microbiol.">
        <title>Anaerobacillus alkaliphilus sp. nov., a novel alkaliphilic and moderately halophilic bacterium.</title>
        <authorList>
            <person name="Borsodi A.K."/>
            <person name="Aszalos J.M."/>
            <person name="Bihari P."/>
            <person name="Nagy I."/>
            <person name="Schumann P."/>
            <person name="Sproer C."/>
            <person name="Kovacs A.L."/>
            <person name="Boka K."/>
            <person name="Dobosy P."/>
            <person name="Ovari M."/>
            <person name="Szili-Kovacs T."/>
            <person name="Toth E."/>
        </authorList>
    </citation>
    <scope>NUCLEOTIDE SEQUENCE [LARGE SCALE GENOMIC DNA]</scope>
    <source>
        <strain evidence="7 8">B16-10</strain>
    </source>
</reference>
<gene>
    <name evidence="7" type="ORF">DS745_15930</name>
</gene>
<dbReference type="InterPro" id="IPR044666">
    <property type="entry name" value="Cyclophilin_A-like"/>
</dbReference>
<evidence type="ECO:0000256" key="2">
    <source>
        <dbReference type="ARBA" id="ARBA00002388"/>
    </source>
</evidence>
<dbReference type="EMBL" id="QOUX01000046">
    <property type="protein sequence ID" value="RXI97849.1"/>
    <property type="molecule type" value="Genomic_DNA"/>
</dbReference>
<keyword evidence="5" id="KW-0732">Signal</keyword>
<dbReference type="PANTHER" id="PTHR45625">
    <property type="entry name" value="PEPTIDYL-PROLYL CIS-TRANS ISOMERASE-RELATED"/>
    <property type="match status" value="1"/>
</dbReference>
<keyword evidence="8" id="KW-1185">Reference proteome</keyword>
<organism evidence="7 8">
    <name type="scientific">Anaerobacillus alkaliphilus</name>
    <dbReference type="NCBI Taxonomy" id="1548597"/>
    <lineage>
        <taxon>Bacteria</taxon>
        <taxon>Bacillati</taxon>
        <taxon>Bacillota</taxon>
        <taxon>Bacilli</taxon>
        <taxon>Bacillales</taxon>
        <taxon>Bacillaceae</taxon>
        <taxon>Anaerobacillus</taxon>
    </lineage>
</organism>
<dbReference type="PRINTS" id="PR00153">
    <property type="entry name" value="CSAPPISMRASE"/>
</dbReference>
<comment type="catalytic activity">
    <reaction evidence="1 5">
        <text>[protein]-peptidylproline (omega=180) = [protein]-peptidylproline (omega=0)</text>
        <dbReference type="Rhea" id="RHEA:16237"/>
        <dbReference type="Rhea" id="RHEA-COMP:10747"/>
        <dbReference type="Rhea" id="RHEA-COMP:10748"/>
        <dbReference type="ChEBI" id="CHEBI:83833"/>
        <dbReference type="ChEBI" id="CHEBI:83834"/>
        <dbReference type="EC" id="5.2.1.8"/>
    </reaction>
</comment>
<accession>A0A4Q0VP12</accession>
<name>A0A4Q0VP12_9BACI</name>
<feature type="domain" description="PPIase cyclophilin-type" evidence="6">
    <location>
        <begin position="71"/>
        <end position="248"/>
    </location>
</feature>
<comment type="function">
    <text evidence="2 5">PPIases accelerate the folding of proteins. It catalyzes the cis-trans isomerization of proline imidic peptide bonds in oligopeptides.</text>
</comment>
<sequence length="250" mass="28165">MRFMKYGLLSFLLLVLISGCGQGATEERTGAVNEEEVEVEQAPSTEEVTPVEYPQFHAAVQPEERMVKMVTSMGDITIRLFPQYAPLAVENFITHSENGYYDGVLFHRVIEGFMVQSGDPEGTGRGGESIYGQPFADEFSPSLGHYRGALSMANPDRPDTNGSQFFIVQSNDFDPRMFEQIEKQYGVEFPEETIKHYEQHGGTPFLDYRHTVFGHVFEGMDVVDAIAQVQVGQNDRPIEDVIIQRIEILQ</sequence>